<keyword evidence="5 13" id="KW-0808">Transferase</keyword>
<evidence type="ECO:0000256" key="2">
    <source>
        <dbReference type="ARBA" id="ARBA00012493"/>
    </source>
</evidence>
<comment type="similarity">
    <text evidence="1 13">Belongs to the reverse transcriptase family. Telomerase subfamily.</text>
</comment>
<accession>A0A7S1YHU4</accession>
<dbReference type="PROSITE" id="PS50878">
    <property type="entry name" value="RT_POL"/>
    <property type="match status" value="1"/>
</dbReference>
<protein>
    <recommendedName>
        <fullName evidence="3 13">Telomerase reverse transcriptase</fullName>
        <ecNumber evidence="2 13">2.7.7.49</ecNumber>
    </recommendedName>
    <alternativeName>
        <fullName evidence="13">Telomerase catalytic subunit</fullName>
    </alternativeName>
</protein>
<dbReference type="GO" id="GO:0003720">
    <property type="term" value="F:telomerase activity"/>
    <property type="evidence" value="ECO:0007669"/>
    <property type="project" value="InterPro"/>
</dbReference>
<dbReference type="GO" id="GO:0042162">
    <property type="term" value="F:telomeric DNA binding"/>
    <property type="evidence" value="ECO:0007669"/>
    <property type="project" value="TreeGrafter"/>
</dbReference>
<feature type="region of interest" description="Disordered" evidence="14">
    <location>
        <begin position="384"/>
        <end position="416"/>
    </location>
</feature>
<name>A0A7S1YHU4_9EUKA</name>
<feature type="region of interest" description="Disordered" evidence="14">
    <location>
        <begin position="256"/>
        <end position="370"/>
    </location>
</feature>
<feature type="compositionally biased region" description="Basic residues" evidence="14">
    <location>
        <begin position="328"/>
        <end position="338"/>
    </location>
</feature>
<evidence type="ECO:0000256" key="11">
    <source>
        <dbReference type="ARBA" id="ARBA00023242"/>
    </source>
</evidence>
<comment type="function">
    <text evidence="13">Telomerase is a ribonucleoprotein enzyme essential for the replication of chromosome termini in most eukaryotes. It elongates telomeres. It is a reverse transcriptase that adds simple sequence repeats to chromosome ends by copying a template sequence within the RNA component of the enzyme.</text>
</comment>
<feature type="domain" description="Reverse transcriptase" evidence="15">
    <location>
        <begin position="728"/>
        <end position="1101"/>
    </location>
</feature>
<evidence type="ECO:0000256" key="6">
    <source>
        <dbReference type="ARBA" id="ARBA00022695"/>
    </source>
</evidence>
<dbReference type="PANTHER" id="PTHR12066:SF0">
    <property type="entry name" value="TELOMERASE REVERSE TRANSCRIPTASE"/>
    <property type="match status" value="1"/>
</dbReference>
<dbReference type="InterPro" id="IPR043502">
    <property type="entry name" value="DNA/RNA_pol_sf"/>
</dbReference>
<dbReference type="CDD" id="cd01648">
    <property type="entry name" value="TERT"/>
    <property type="match status" value="1"/>
</dbReference>
<dbReference type="GO" id="GO:0000781">
    <property type="term" value="C:chromosome, telomeric region"/>
    <property type="evidence" value="ECO:0007669"/>
    <property type="project" value="UniProtKB-SubCell"/>
</dbReference>
<dbReference type="EMBL" id="HBGL01010675">
    <property type="protein sequence ID" value="CAD9301072.1"/>
    <property type="molecule type" value="Transcribed_RNA"/>
</dbReference>
<dbReference type="Gene3D" id="1.10.357.90">
    <property type="match status" value="1"/>
</dbReference>
<feature type="compositionally biased region" description="Polar residues" evidence="14">
    <location>
        <begin position="256"/>
        <end position="272"/>
    </location>
</feature>
<sequence length="1295" mass="140001">MESWRTSVERHEVAQQADQQVQQQLPAEPGRKRAGPPSSAAPPSARTTGRKRARTGLPDLPQSDNDLPDILLRLFGPRLFRLSSLLAMVEPPPPHRTLKSVAHLYVGFPTRRSLQTLLNIIALPESARPTVLSPADTVGQVIELSLSLPPSLASSHSNTLARGYRQLRRPSGATGASANAECFYPNEGVSAILLGGLLPKLAVLGTEGVLWLLRWGCIFQRVGEADGGNVRQVAGPAVSSLVLAQRKAVLGSFDKSLQQPPQSAQTKGTAKQQPILEVDSLIGEPTGRRRKRRHGELAAPKRSGGEGGDDDDADDDDNDGGGAWSASRARRERRRRHKQGDAGTGPADQSSRVDTSEDAHGGCSDGEARRKRLRRWRHRLRLRARGGRGEARTAVAARSVNSHPAPPSSAPMPDSLPRSLALYGCSASTSPSLTLSGGASPSSSSLSLSLSLSGRPCWPLQTSLGFLTMAVYTRRYTPWLGRGVVETEGGPSIVVPNLSLARAAKAATLVAMRRVPTSVAAVAVHGEAVGPLLASKERPLVRLSRRERALQPLLARLLTAHAETDWPALLRRTAPSRRGDFVTAEQPAECVVRFLRAALQALLPADLLGSPHNLALLQRVAKLLVTRRRRERLGKRDLLWGARPSNAAWCAATGPPTATAAGTDAFHRVIIFLVEHVLIAALKTFFYGTEVAHTGNAIHWYRVDDWHALARPQLRRILNARFVPLTNEEAASLLANRAFGFAGLRLLPKPDGSARPIANLSKVPGARDAKLLAAMGASRVAATRPTNTTLSTALEVIKAGVRDDPGLVGASVFGAADVHARLVAFRSAHRAAGSPPLYVAGVDVRQAFDSAQHEQLLAAVADSIGDTDRYVVRRYETVNRSGGGRIGTRFGREAEASVETAPFVPFAESLARRTRNTVFVDGVVHRLVAGDEMLALVQEHVRANLVRRDGRFFRQVVGIPQGSVLSSMLCCLLYGRLEAKKLVRVVSHADEASFSSLDGTGTGTGTGTETEGLVREAKALSAAGNRYCGVLLRVVDDFLYISSDLDAARAFATAMLDGFEEYGARAHPDKMKLSFGLAAGGEASSHGEEHLRWIPWNGLLLNAATGDVRGDYSRYEAAPLSATLTVEYDRHPGDRARLAILAVYTARISILMLDAQLNGPITTRLNILQPALLAAAKAHVIWRSLPTRPTDTYILRAVDDCVAYTTRLVDSIKYSTAAHQTHAQIRLTTPVVRYLVLFGWLWVMERKQPRYRNVVPSLRADLAAVRATLSEAAASLLDRVTNVRRYSSVFERIKY</sequence>
<feature type="compositionally biased region" description="Acidic residues" evidence="14">
    <location>
        <begin position="307"/>
        <end position="319"/>
    </location>
</feature>
<dbReference type="SUPFAM" id="SSF56672">
    <property type="entry name" value="DNA/RNA polymerases"/>
    <property type="match status" value="1"/>
</dbReference>
<dbReference type="Pfam" id="PF12009">
    <property type="entry name" value="Telomerase_RBD"/>
    <property type="match status" value="1"/>
</dbReference>
<dbReference type="GO" id="GO:0007004">
    <property type="term" value="P:telomere maintenance via telomerase"/>
    <property type="evidence" value="ECO:0007669"/>
    <property type="project" value="TreeGrafter"/>
</dbReference>
<comment type="catalytic activity">
    <reaction evidence="12 13">
        <text>DNA(n) + a 2'-deoxyribonucleoside 5'-triphosphate = DNA(n+1) + diphosphate</text>
        <dbReference type="Rhea" id="RHEA:22508"/>
        <dbReference type="Rhea" id="RHEA-COMP:17339"/>
        <dbReference type="Rhea" id="RHEA-COMP:17340"/>
        <dbReference type="ChEBI" id="CHEBI:33019"/>
        <dbReference type="ChEBI" id="CHEBI:61560"/>
        <dbReference type="ChEBI" id="CHEBI:173112"/>
        <dbReference type="EC" id="2.7.7.49"/>
    </reaction>
</comment>
<feature type="compositionally biased region" description="Low complexity" evidence="14">
    <location>
        <begin position="14"/>
        <end position="24"/>
    </location>
</feature>
<gene>
    <name evidence="16" type="ORF">SSP0437_LOCUS8301</name>
</gene>
<evidence type="ECO:0000259" key="15">
    <source>
        <dbReference type="PROSITE" id="PS50878"/>
    </source>
</evidence>
<evidence type="ECO:0000313" key="16">
    <source>
        <dbReference type="EMBL" id="CAD9301072.1"/>
    </source>
</evidence>
<dbReference type="GO" id="GO:0046872">
    <property type="term" value="F:metal ion binding"/>
    <property type="evidence" value="ECO:0007669"/>
    <property type="project" value="UniProtKB-KW"/>
</dbReference>
<feature type="region of interest" description="Disordered" evidence="14">
    <location>
        <begin position="1"/>
        <end position="63"/>
    </location>
</feature>
<evidence type="ECO:0000256" key="9">
    <source>
        <dbReference type="ARBA" id="ARBA00022895"/>
    </source>
</evidence>
<keyword evidence="6 13" id="KW-0548">Nucleotidyltransferase</keyword>
<keyword evidence="4 13" id="KW-0158">Chromosome</keyword>
<keyword evidence="11 13" id="KW-0539">Nucleus</keyword>
<evidence type="ECO:0000256" key="3">
    <source>
        <dbReference type="ARBA" id="ARBA00016182"/>
    </source>
</evidence>
<dbReference type="GO" id="GO:0070034">
    <property type="term" value="F:telomerase RNA binding"/>
    <property type="evidence" value="ECO:0007669"/>
    <property type="project" value="TreeGrafter"/>
</dbReference>
<dbReference type="EC" id="2.7.7.49" evidence="2 13"/>
<dbReference type="InterPro" id="IPR003545">
    <property type="entry name" value="Telomerase_RT"/>
</dbReference>
<reference evidence="16" key="1">
    <citation type="submission" date="2021-01" db="EMBL/GenBank/DDBJ databases">
        <authorList>
            <person name="Corre E."/>
            <person name="Pelletier E."/>
            <person name="Niang G."/>
            <person name="Scheremetjew M."/>
            <person name="Finn R."/>
            <person name="Kale V."/>
            <person name="Holt S."/>
            <person name="Cochrane G."/>
            <person name="Meng A."/>
            <person name="Brown T."/>
            <person name="Cohen L."/>
        </authorList>
    </citation>
    <scope>NUCLEOTIDE SEQUENCE</scope>
    <source>
        <strain evidence="16">ATCC 50979</strain>
    </source>
</reference>
<organism evidence="16">
    <name type="scientific">Sexangularia sp. CB-2014</name>
    <dbReference type="NCBI Taxonomy" id="1486929"/>
    <lineage>
        <taxon>Eukaryota</taxon>
        <taxon>Amoebozoa</taxon>
        <taxon>Tubulinea</taxon>
        <taxon>Elardia</taxon>
        <taxon>Arcellinida</taxon>
        <taxon>Arcellinida incertae sedis</taxon>
        <taxon>Sexangularia</taxon>
    </lineage>
</organism>
<proteinExistence type="inferred from homology"/>
<keyword evidence="7 13" id="KW-0479">Metal-binding</keyword>
<evidence type="ECO:0000256" key="13">
    <source>
        <dbReference type="RuleBase" id="RU365061"/>
    </source>
</evidence>
<dbReference type="InterPro" id="IPR000477">
    <property type="entry name" value="RT_dom"/>
</dbReference>
<feature type="compositionally biased region" description="Low complexity" evidence="14">
    <location>
        <begin position="392"/>
        <end position="403"/>
    </location>
</feature>
<evidence type="ECO:0000256" key="14">
    <source>
        <dbReference type="SAM" id="MobiDB-lite"/>
    </source>
</evidence>
<feature type="compositionally biased region" description="Low complexity" evidence="14">
    <location>
        <begin position="36"/>
        <end position="47"/>
    </location>
</feature>
<keyword evidence="9 13" id="KW-0779">Telomere</keyword>
<evidence type="ECO:0000256" key="7">
    <source>
        <dbReference type="ARBA" id="ARBA00022723"/>
    </source>
</evidence>
<evidence type="ECO:0000256" key="8">
    <source>
        <dbReference type="ARBA" id="ARBA00022842"/>
    </source>
</evidence>
<keyword evidence="8 13" id="KW-0460">Magnesium</keyword>
<evidence type="ECO:0000256" key="5">
    <source>
        <dbReference type="ARBA" id="ARBA00022679"/>
    </source>
</evidence>
<evidence type="ECO:0000256" key="1">
    <source>
        <dbReference type="ARBA" id="ARBA00008001"/>
    </source>
</evidence>
<evidence type="ECO:0000256" key="10">
    <source>
        <dbReference type="ARBA" id="ARBA00022918"/>
    </source>
</evidence>
<dbReference type="InterPro" id="IPR021891">
    <property type="entry name" value="Telomerase_RBD"/>
</dbReference>
<comment type="subcellular location">
    <subcellularLocation>
        <location evidence="13">Nucleus</location>
    </subcellularLocation>
    <subcellularLocation>
        <location evidence="13">Chromosome</location>
        <location evidence="13">Telomere</location>
    </subcellularLocation>
</comment>
<dbReference type="GO" id="GO:0000333">
    <property type="term" value="C:telomerase catalytic core complex"/>
    <property type="evidence" value="ECO:0007669"/>
    <property type="project" value="TreeGrafter"/>
</dbReference>
<dbReference type="Gene3D" id="1.10.132.70">
    <property type="match status" value="1"/>
</dbReference>
<dbReference type="PRINTS" id="PR01365">
    <property type="entry name" value="TELOMERASERT"/>
</dbReference>
<keyword evidence="10 13" id="KW-0695">RNA-directed DNA polymerase</keyword>
<dbReference type="SMART" id="SM00975">
    <property type="entry name" value="Telomerase_RBD"/>
    <property type="match status" value="1"/>
</dbReference>
<dbReference type="PANTHER" id="PTHR12066">
    <property type="entry name" value="TELOMERASE REVERSE TRANSCRIPTASE"/>
    <property type="match status" value="1"/>
</dbReference>
<evidence type="ECO:0000256" key="12">
    <source>
        <dbReference type="ARBA" id="ARBA00048173"/>
    </source>
</evidence>
<evidence type="ECO:0000256" key="4">
    <source>
        <dbReference type="ARBA" id="ARBA00022454"/>
    </source>
</evidence>